<feature type="compositionally biased region" description="Low complexity" evidence="1">
    <location>
        <begin position="613"/>
        <end position="622"/>
    </location>
</feature>
<feature type="region of interest" description="Disordered" evidence="1">
    <location>
        <begin position="62"/>
        <end position="105"/>
    </location>
</feature>
<feature type="compositionally biased region" description="Basic and acidic residues" evidence="1">
    <location>
        <begin position="142"/>
        <end position="158"/>
    </location>
</feature>
<dbReference type="EMBL" id="CAJDYZ010010213">
    <property type="protein sequence ID" value="CAD1477751.1"/>
    <property type="molecule type" value="Genomic_DNA"/>
</dbReference>
<feature type="compositionally biased region" description="Pro residues" evidence="1">
    <location>
        <begin position="430"/>
        <end position="440"/>
    </location>
</feature>
<feature type="region of interest" description="Disordered" evidence="1">
    <location>
        <begin position="412"/>
        <end position="441"/>
    </location>
</feature>
<feature type="compositionally biased region" description="Low complexity" evidence="1">
    <location>
        <begin position="412"/>
        <end position="429"/>
    </location>
</feature>
<feature type="region of interest" description="Disordered" evidence="1">
    <location>
        <begin position="764"/>
        <end position="830"/>
    </location>
</feature>
<evidence type="ECO:0000313" key="4">
    <source>
        <dbReference type="Proteomes" id="UP000752696"/>
    </source>
</evidence>
<protein>
    <submittedName>
        <fullName evidence="3">Uncharacterized protein</fullName>
    </submittedName>
</protein>
<keyword evidence="2" id="KW-0472">Membrane</keyword>
<feature type="compositionally biased region" description="Basic and acidic residues" evidence="1">
    <location>
        <begin position="68"/>
        <end position="82"/>
    </location>
</feature>
<keyword evidence="2" id="KW-0812">Transmembrane</keyword>
<feature type="compositionally biased region" description="Polar residues" evidence="1">
    <location>
        <begin position="764"/>
        <end position="776"/>
    </location>
</feature>
<feature type="compositionally biased region" description="Polar residues" evidence="1">
    <location>
        <begin position="684"/>
        <end position="704"/>
    </location>
</feature>
<feature type="non-terminal residue" evidence="3">
    <location>
        <position position="1"/>
    </location>
</feature>
<feature type="region of interest" description="Disordered" evidence="1">
    <location>
        <begin position="139"/>
        <end position="159"/>
    </location>
</feature>
<proteinExistence type="predicted"/>
<comment type="caution">
    <text evidence="3">The sequence shown here is derived from an EMBL/GenBank/DDBJ whole genome shotgun (WGS) entry which is preliminary data.</text>
</comment>
<feature type="region of interest" description="Disordered" evidence="1">
    <location>
        <begin position="606"/>
        <end position="627"/>
    </location>
</feature>
<feature type="region of interest" description="Disordered" evidence="1">
    <location>
        <begin position="257"/>
        <end position="284"/>
    </location>
</feature>
<feature type="transmembrane region" description="Helical" evidence="2">
    <location>
        <begin position="45"/>
        <end position="62"/>
    </location>
</feature>
<feature type="compositionally biased region" description="Basic and acidic residues" evidence="1">
    <location>
        <begin position="777"/>
        <end position="797"/>
    </location>
</feature>
<reference evidence="3" key="1">
    <citation type="submission" date="2020-07" db="EMBL/GenBank/DDBJ databases">
        <authorList>
            <person name="Nazaruddin N."/>
        </authorList>
    </citation>
    <scope>NUCLEOTIDE SEQUENCE</scope>
</reference>
<feature type="compositionally biased region" description="Polar residues" evidence="1">
    <location>
        <begin position="807"/>
        <end position="830"/>
    </location>
</feature>
<organism evidence="3 4">
    <name type="scientific">Heterotrigona itama</name>
    <dbReference type="NCBI Taxonomy" id="395501"/>
    <lineage>
        <taxon>Eukaryota</taxon>
        <taxon>Metazoa</taxon>
        <taxon>Ecdysozoa</taxon>
        <taxon>Arthropoda</taxon>
        <taxon>Hexapoda</taxon>
        <taxon>Insecta</taxon>
        <taxon>Pterygota</taxon>
        <taxon>Neoptera</taxon>
        <taxon>Endopterygota</taxon>
        <taxon>Hymenoptera</taxon>
        <taxon>Apocrita</taxon>
        <taxon>Aculeata</taxon>
        <taxon>Apoidea</taxon>
        <taxon>Anthophila</taxon>
        <taxon>Apidae</taxon>
        <taxon>Heterotrigona</taxon>
    </lineage>
</organism>
<name>A0A6V7HC24_9HYME</name>
<gene>
    <name evidence="3" type="ORF">MHI_LOCUS750820</name>
</gene>
<evidence type="ECO:0000313" key="3">
    <source>
        <dbReference type="EMBL" id="CAD1477751.1"/>
    </source>
</evidence>
<accession>A0A6V7HC24</accession>
<feature type="compositionally biased region" description="Basic residues" evidence="1">
    <location>
        <begin position="1093"/>
        <end position="1103"/>
    </location>
</feature>
<feature type="region of interest" description="Disordered" evidence="1">
    <location>
        <begin position="1075"/>
        <end position="1103"/>
    </location>
</feature>
<feature type="region of interest" description="Disordered" evidence="1">
    <location>
        <begin position="175"/>
        <end position="194"/>
    </location>
</feature>
<dbReference type="Proteomes" id="UP000752696">
    <property type="component" value="Unassembled WGS sequence"/>
</dbReference>
<dbReference type="OrthoDB" id="6363232at2759"/>
<evidence type="ECO:0000256" key="2">
    <source>
        <dbReference type="SAM" id="Phobius"/>
    </source>
</evidence>
<evidence type="ECO:0000256" key="1">
    <source>
        <dbReference type="SAM" id="MobiDB-lite"/>
    </source>
</evidence>
<keyword evidence="2" id="KW-1133">Transmembrane helix</keyword>
<feature type="region of interest" description="Disordered" evidence="1">
    <location>
        <begin position="679"/>
        <end position="704"/>
    </location>
</feature>
<dbReference type="AlphaFoldDB" id="A0A6V7HC24"/>
<sequence length="1103" mass="123988">RNGTCHATQIVLLTSRREKSTSRVAERANTPRDFTMQRRQAARKLLSVVVLTTCLSMVASLSSRERRHVGAEESPSHQRAERTQTPASRSFKSSTSSRENEITTEAGRKVSHRLIGGHLRADARQEMLWDDGILLSSAGNGRESKATGRKDEDDEKKTLSQQVKEGKYGLIQNEINGSQQPKRPGIISYLSNPEVPRDTIDNLGGLDEDEIWLAENHVLVLRGGKFPGHETSQGSVDSTQHTWPPIDDYKAPRRQVKIPSKPKVPPPFPVQLTEGGPIQIIGTNGTKEIGNRTVVDYRKDPLFSKGQLSEDGPLLAVIAANGTILTPENSRNAFPPFYHAIPPGAVFVPPPSNHSDYDEEDQSIYYPPPYSFQYQRDNNTTAVPPGPLVPGIILPPPPDFFSALEEKKTPLTTTTTTTTTKKYTKRPGTTPVPRPRPTYLPPRKLITKQQYKSPITTTKPDLSQASKPRPSAIVITSGVTKTAYKNLTSKSLAAATGKPSVRTIPYVEVTTTSLPDKSATLDNGPDHVYKVGQLTKNQVTTHREKDEAWSGLVTSKTIPIVATYYATSTQSTLERPVEVTPASIKSIITTSNPERSPSQASYYFYEESDEPPLRTTPSSPSSIYDYKTTTESPFYETVAEPRTPGEKRKQYYSVETVPSRDTSKDYSIKFIGSPVKNSGPVRYSDSTVTQSSSKYESGDSARTQGQHMLPDHAPLYYQAISVRPVVPVQSYYTTSKPQPPTYYRQEAKSKPIYQYSFEATEYSKQQRANSEFNEYQNVRDDERYGNHRYDYENESRVPQKRVRPQQPYKSQQPTIYPSTTAHPAVSTTDNPQHAYYTQQDEKFLDDVTKEYFTIFGKKIPHKGIIPSTTPIYSKSNSITERPDDYNVNTYVQSYNTREPPVYKTPNVKVHYGDQSQRPYSLKDDILVNYRQPLPPINPDSEFITVVDPNQQQPPDYRIPNDRQDQPSLAPIRAYPSQPLVNPRNGPPTNYVPVVESAEELDDAYPQLPISLEDDIRVNYRDPRPTINPDAEFIDPPIPVHENRNPEKPKAYFAYRLPGDGGHFYFLTPQAIAQRSPEQTGGHLFPRSRGARQLLRRRRRPGNV</sequence>
<keyword evidence="4" id="KW-1185">Reference proteome</keyword>
<feature type="compositionally biased region" description="Low complexity" evidence="1">
    <location>
        <begin position="88"/>
        <end position="97"/>
    </location>
</feature>